<comment type="catalytic activity">
    <reaction evidence="5 6">
        <text>L-arginyl-[protein] + NAD(+) = N(omega)-(ADP-D-ribosyl)-L-arginyl-[protein] + nicotinamide + H(+)</text>
        <dbReference type="Rhea" id="RHEA:19149"/>
        <dbReference type="Rhea" id="RHEA-COMP:10532"/>
        <dbReference type="Rhea" id="RHEA-COMP:15087"/>
        <dbReference type="ChEBI" id="CHEBI:15378"/>
        <dbReference type="ChEBI" id="CHEBI:17154"/>
        <dbReference type="ChEBI" id="CHEBI:29965"/>
        <dbReference type="ChEBI" id="CHEBI:57540"/>
        <dbReference type="ChEBI" id="CHEBI:142554"/>
        <dbReference type="EC" id="2.4.2.31"/>
    </reaction>
</comment>
<gene>
    <name evidence="7" type="ORF">UJA718_LOCUS25897</name>
</gene>
<keyword evidence="4" id="KW-0548">Nucleotidyltransferase</keyword>
<sequence length="243" mass="27650">VKAVLTRSKELIKEVEQVKPEPILEFSNINVTQPTVDSPLSACEQLPLMSLEEALKPVDNLIEELNKYVYIAKSHSKNIKDGLSQDESASIRIYTMDWGDTSIYRILNIALRSEDRSQVKAWLPYLKLFTTALHKLPSFQGVVWRIVQMDLSKDFIQGQHRTWWSASSAIQDASILEHYTNPSAKRSLFSIECQHGKDICRHSEYPSEKEILLMPGFHFLVKSVLKAGDGMYIIGIKEIDPAC</sequence>
<keyword evidence="6" id="KW-0521">NADP</keyword>
<keyword evidence="8" id="KW-1185">Reference proteome</keyword>
<evidence type="ECO:0000313" key="7">
    <source>
        <dbReference type="EMBL" id="CAF4494754.1"/>
    </source>
</evidence>
<protein>
    <recommendedName>
        <fullName evidence="6">NAD(P)(+)--arginine ADP-ribosyltransferase</fullName>
        <ecNumber evidence="6">2.4.2.31</ecNumber>
    </recommendedName>
    <alternativeName>
        <fullName evidence="6">Mono(ADP-ribosyl)transferase</fullName>
    </alternativeName>
</protein>
<evidence type="ECO:0000256" key="2">
    <source>
        <dbReference type="ARBA" id="ARBA00022676"/>
    </source>
</evidence>
<dbReference type="SUPFAM" id="SSF56399">
    <property type="entry name" value="ADP-ribosylation"/>
    <property type="match status" value="1"/>
</dbReference>
<dbReference type="Proteomes" id="UP000663873">
    <property type="component" value="Unassembled WGS sequence"/>
</dbReference>
<evidence type="ECO:0000256" key="4">
    <source>
        <dbReference type="ARBA" id="ARBA00022695"/>
    </source>
</evidence>
<dbReference type="GO" id="GO:0106274">
    <property type="term" value="F:NAD+-protein-arginine ADP-ribosyltransferase activity"/>
    <property type="evidence" value="ECO:0007669"/>
    <property type="project" value="UniProtKB-EC"/>
</dbReference>
<accession>A0A820V503</accession>
<organism evidence="7 8">
    <name type="scientific">Rotaria socialis</name>
    <dbReference type="NCBI Taxonomy" id="392032"/>
    <lineage>
        <taxon>Eukaryota</taxon>
        <taxon>Metazoa</taxon>
        <taxon>Spiralia</taxon>
        <taxon>Gnathifera</taxon>
        <taxon>Rotifera</taxon>
        <taxon>Eurotatoria</taxon>
        <taxon>Bdelloidea</taxon>
        <taxon>Philodinida</taxon>
        <taxon>Philodinidae</taxon>
        <taxon>Rotaria</taxon>
    </lineage>
</organism>
<evidence type="ECO:0000256" key="3">
    <source>
        <dbReference type="ARBA" id="ARBA00022679"/>
    </source>
</evidence>
<dbReference type="AlphaFoldDB" id="A0A820V503"/>
<reference evidence="7" key="1">
    <citation type="submission" date="2021-02" db="EMBL/GenBank/DDBJ databases">
        <authorList>
            <person name="Nowell W R."/>
        </authorList>
    </citation>
    <scope>NUCLEOTIDE SEQUENCE</scope>
</reference>
<evidence type="ECO:0000256" key="1">
    <source>
        <dbReference type="ARBA" id="ARBA00009558"/>
    </source>
</evidence>
<dbReference type="EC" id="2.4.2.31" evidence="6"/>
<keyword evidence="6" id="KW-0520">NAD</keyword>
<dbReference type="GO" id="GO:0016779">
    <property type="term" value="F:nucleotidyltransferase activity"/>
    <property type="evidence" value="ECO:0007669"/>
    <property type="project" value="UniProtKB-KW"/>
</dbReference>
<dbReference type="EMBL" id="CAJOBP010006519">
    <property type="protein sequence ID" value="CAF4494754.1"/>
    <property type="molecule type" value="Genomic_DNA"/>
</dbReference>
<evidence type="ECO:0000313" key="8">
    <source>
        <dbReference type="Proteomes" id="UP000663873"/>
    </source>
</evidence>
<dbReference type="Gene3D" id="3.90.176.10">
    <property type="entry name" value="Toxin ADP-ribosyltransferase, Chain A, domain 1"/>
    <property type="match status" value="1"/>
</dbReference>
<feature type="non-terminal residue" evidence="7">
    <location>
        <position position="1"/>
    </location>
</feature>
<comment type="similarity">
    <text evidence="1 6">Belongs to the Arg-specific ADP-ribosyltransferase family.</text>
</comment>
<name>A0A820V503_9BILA</name>
<keyword evidence="2 6" id="KW-0328">Glycosyltransferase</keyword>
<dbReference type="PROSITE" id="PS51996">
    <property type="entry name" value="TR_MART"/>
    <property type="match status" value="1"/>
</dbReference>
<dbReference type="Pfam" id="PF01129">
    <property type="entry name" value="ART"/>
    <property type="match status" value="1"/>
</dbReference>
<evidence type="ECO:0000256" key="5">
    <source>
        <dbReference type="ARBA" id="ARBA00047597"/>
    </source>
</evidence>
<proteinExistence type="inferred from homology"/>
<keyword evidence="3 6" id="KW-0808">Transferase</keyword>
<comment type="caution">
    <text evidence="7">The sequence shown here is derived from an EMBL/GenBank/DDBJ whole genome shotgun (WGS) entry which is preliminary data.</text>
</comment>
<evidence type="ECO:0000256" key="6">
    <source>
        <dbReference type="RuleBase" id="RU361228"/>
    </source>
</evidence>
<dbReference type="InterPro" id="IPR000768">
    <property type="entry name" value="ART"/>
</dbReference>